<dbReference type="AlphaFoldDB" id="S2E098"/>
<keyword evidence="1" id="KW-0677">Repeat</keyword>
<evidence type="ECO:0000256" key="1">
    <source>
        <dbReference type="ARBA" id="ARBA00022737"/>
    </source>
</evidence>
<comment type="caution">
    <text evidence="5">The sequence shown here is derived from an EMBL/GenBank/DDBJ whole genome shotgun (WGS) entry which is preliminary data.</text>
</comment>
<dbReference type="InterPro" id="IPR011990">
    <property type="entry name" value="TPR-like_helical_dom_sf"/>
</dbReference>
<keyword evidence="6" id="KW-1185">Reference proteome</keyword>
<dbReference type="InterPro" id="IPR019734">
    <property type="entry name" value="TPR_rpt"/>
</dbReference>
<evidence type="ECO:0000313" key="5">
    <source>
        <dbReference type="EMBL" id="EOZ97851.1"/>
    </source>
</evidence>
<dbReference type="EMBL" id="ALWO02000027">
    <property type="protein sequence ID" value="EOZ97851.1"/>
    <property type="molecule type" value="Genomic_DNA"/>
</dbReference>
<evidence type="ECO:0000256" key="3">
    <source>
        <dbReference type="PROSITE-ProRule" id="PRU00339"/>
    </source>
</evidence>
<evidence type="ECO:0000259" key="4">
    <source>
        <dbReference type="Pfam" id="PF25064"/>
    </source>
</evidence>
<feature type="domain" description="Tetratricopeptide repeat protein 21A/21B fifth ARM repeats" evidence="4">
    <location>
        <begin position="48"/>
        <end position="137"/>
    </location>
</feature>
<dbReference type="InterPro" id="IPR056835">
    <property type="entry name" value="ARM_TT21_5th"/>
</dbReference>
<evidence type="ECO:0000313" key="6">
    <source>
        <dbReference type="Proteomes" id="UP000006073"/>
    </source>
</evidence>
<evidence type="ECO:0000256" key="2">
    <source>
        <dbReference type="ARBA" id="ARBA00022803"/>
    </source>
</evidence>
<keyword evidence="2 3" id="KW-0802">TPR repeat</keyword>
<dbReference type="PANTHER" id="PTHR44943">
    <property type="entry name" value="CELLULOSE SYNTHASE OPERON PROTEIN C"/>
    <property type="match status" value="1"/>
</dbReference>
<organism evidence="5 6">
    <name type="scientific">Indibacter alkaliphilus (strain CCUG 57479 / KCTC 22604 / LW1)</name>
    <dbReference type="NCBI Taxonomy" id="1189612"/>
    <lineage>
        <taxon>Bacteria</taxon>
        <taxon>Pseudomonadati</taxon>
        <taxon>Bacteroidota</taxon>
        <taxon>Cytophagia</taxon>
        <taxon>Cytophagales</taxon>
        <taxon>Cyclobacteriaceae</taxon>
    </lineage>
</organism>
<reference evidence="5 6" key="1">
    <citation type="journal article" date="2013" name="Genome Announc.">
        <title>Draft Genome Sequence of Indibacter alkaliphilus Strain LW1T, Isolated from Lonar Lake, a Haloalkaline Lake in the Buldana District of Maharashtra, India.</title>
        <authorList>
            <person name="Singh A."/>
            <person name="Kumar Jangir P."/>
            <person name="Sharma R."/>
            <person name="Singh A."/>
            <person name="Kumar Pinnaka A."/>
            <person name="Shivaji S."/>
        </authorList>
    </citation>
    <scope>NUCLEOTIDE SEQUENCE [LARGE SCALE GENOMIC DNA]</scope>
    <source>
        <strain evidence="6">CCUG 57479 / KCTC 22604 / LW1</strain>
    </source>
</reference>
<sequence length="577" mass="67168">MEKLIENYPTNSEYYRNLAQTYEEEGQHEKAIDILIDALKWDPKNHWALILMGNIYARYFDDVHTAMTYYDQVVESDPGNYIALNNIGGAFLQSGKLNLAERYLSKAYQANPKYPNISLGMGLLNLQKGDMRQAFQFAVETIRNEQKSAGQVYQTGLQLALDAAQYLVKQQVGKETLVDFIQEIERLTDKEVRIEKDEYLPTAAKVEIAENHGRDFHRILHNPKYPQTDHLIAHELVHLKLAAEARTAGNNMLFIAKNGTYNQFLKTIEASLKKLEKRGIPDTSIAKYSKDLFDGILRQVFNTPIDLFIEDILYRDYPELRYVQFISLFQLNQEAHKAVNDPKIIDLSPPDILTKSRIFNVVSARHFETLFGVKMEKQYQIRPFEKEQIDAFWEEFIEYRNDREAGEEYELVQHWGEDLELDPYFELVEEKEYRSKNEKTSKRPEDVLTQIEKDPMQEGALEEDEQEELRKFKEQHTGKDINMAVAMYMVGALEHFKGMPKDQVKDIAFEIAMLGRNGINPEKKGYKVNKIPGQSFSGYKLLAYYYVSWAVAIPEMLKELQMPFDKEYELAKQMTES</sequence>
<gene>
    <name evidence="5" type="ORF">A33Q_1660</name>
</gene>
<protein>
    <submittedName>
        <fullName evidence="5">TPR repeat protein</fullName>
    </submittedName>
</protein>
<dbReference type="STRING" id="1189612.A33Q_1660"/>
<dbReference type="SUPFAM" id="SSF48452">
    <property type="entry name" value="TPR-like"/>
    <property type="match status" value="1"/>
</dbReference>
<feature type="repeat" description="TPR" evidence="3">
    <location>
        <begin position="12"/>
        <end position="45"/>
    </location>
</feature>
<dbReference type="Pfam" id="PF25064">
    <property type="entry name" value="ARM_TT21_5th"/>
    <property type="match status" value="1"/>
</dbReference>
<dbReference type="eggNOG" id="COG0457">
    <property type="taxonomic scope" value="Bacteria"/>
</dbReference>
<dbReference type="PANTHER" id="PTHR44943:SF8">
    <property type="entry name" value="TPR REPEAT-CONTAINING PROTEIN MJ0263"/>
    <property type="match status" value="1"/>
</dbReference>
<dbReference type="PROSITE" id="PS50005">
    <property type="entry name" value="TPR"/>
    <property type="match status" value="2"/>
</dbReference>
<name>S2E098_INDAL</name>
<dbReference type="Pfam" id="PF13431">
    <property type="entry name" value="TPR_17"/>
    <property type="match status" value="1"/>
</dbReference>
<feature type="repeat" description="TPR" evidence="3">
    <location>
        <begin position="81"/>
        <end position="114"/>
    </location>
</feature>
<dbReference type="SMART" id="SM00028">
    <property type="entry name" value="TPR"/>
    <property type="match status" value="3"/>
</dbReference>
<dbReference type="Proteomes" id="UP000006073">
    <property type="component" value="Unassembled WGS sequence"/>
</dbReference>
<proteinExistence type="predicted"/>
<accession>S2E098</accession>
<dbReference type="InterPro" id="IPR051685">
    <property type="entry name" value="Ycf3/AcsC/BcsC/TPR_MFPF"/>
</dbReference>
<dbReference type="Gene3D" id="1.25.40.10">
    <property type="entry name" value="Tetratricopeptide repeat domain"/>
    <property type="match status" value="1"/>
</dbReference>